<dbReference type="InterPro" id="IPR009351">
    <property type="entry name" value="AlkZ-like"/>
</dbReference>
<dbReference type="PANTHER" id="PTHR38479">
    <property type="entry name" value="LMO0824 PROTEIN"/>
    <property type="match status" value="1"/>
</dbReference>
<dbReference type="AlphaFoldDB" id="A0A7C9LXF5"/>
<proteinExistence type="predicted"/>
<sequence>MNRAGGAGVTTDRDLARWRLRSQLLAAPVADAETVVRTLLGVQAENPSQSAWAVATRTASPSREDLDAALAEGRVIRTHVLRPTWHYVHADDLRWLLQVTAPRVIPVAVQQLRPLVERMTRLTDVVTSMLATTPDRTRSEVASGLAERDESLSSFELMLFLAHLELHGIVCGGVPRDGEHTYALLDDRVPAAAPRDRDEALAELAARYLSSHGPATERDLSYWATLTLTDARRGIAGAAGRLDSFEHDGRTFWHAPGESPASVAPSGGAPDAHLLQVLDEMYRGYQDSRWVIDADGLVGRGRETAIGMALVDAQFVAAMRRRIGTREVAFELRPYRALRADEVAALEAEATAYGRYLDLDARVELRAG</sequence>
<dbReference type="EMBL" id="WODA01000023">
    <property type="protein sequence ID" value="MUN08099.1"/>
    <property type="molecule type" value="Genomic_DNA"/>
</dbReference>
<dbReference type="Proteomes" id="UP000480122">
    <property type="component" value="Unassembled WGS sequence"/>
</dbReference>
<dbReference type="PANTHER" id="PTHR38479:SF2">
    <property type="entry name" value="WINGED HELIX DNA-BINDING DOMAIN-CONTAINING PROTEIN"/>
    <property type="match status" value="1"/>
</dbReference>
<gene>
    <name evidence="1" type="ORF">GLX25_13345</name>
</gene>
<dbReference type="Pfam" id="PF06224">
    <property type="entry name" value="AlkZ-like"/>
    <property type="match status" value="1"/>
</dbReference>
<evidence type="ECO:0000313" key="1">
    <source>
        <dbReference type="EMBL" id="MUN08099.1"/>
    </source>
</evidence>
<reference evidence="1 2" key="1">
    <citation type="submission" date="2019-11" db="EMBL/GenBank/DDBJ databases">
        <title>Agromyces kandeliae sp. nov., isolated from mangrove soil.</title>
        <authorList>
            <person name="Wang R."/>
        </authorList>
    </citation>
    <scope>NUCLEOTIDE SEQUENCE [LARGE SCALE GENOMIC DNA]</scope>
    <source>
        <strain evidence="1 2">JCM 11431</strain>
    </source>
</reference>
<organism evidence="1 2">
    <name type="scientific">Agromyces luteolus</name>
    <dbReference type="NCBI Taxonomy" id="88373"/>
    <lineage>
        <taxon>Bacteria</taxon>
        <taxon>Bacillati</taxon>
        <taxon>Actinomycetota</taxon>
        <taxon>Actinomycetes</taxon>
        <taxon>Micrococcales</taxon>
        <taxon>Microbacteriaceae</taxon>
        <taxon>Agromyces</taxon>
    </lineage>
</organism>
<evidence type="ECO:0000313" key="2">
    <source>
        <dbReference type="Proteomes" id="UP000480122"/>
    </source>
</evidence>
<name>A0A7C9LXF5_9MICO</name>
<accession>A0A7C9LXF5</accession>
<comment type="caution">
    <text evidence="1">The sequence shown here is derived from an EMBL/GenBank/DDBJ whole genome shotgun (WGS) entry which is preliminary data.</text>
</comment>
<evidence type="ECO:0008006" key="3">
    <source>
        <dbReference type="Google" id="ProtNLM"/>
    </source>
</evidence>
<protein>
    <recommendedName>
        <fullName evidence="3">Winged helix DNA-binding domain-containing protein</fullName>
    </recommendedName>
</protein>
<keyword evidence="2" id="KW-1185">Reference proteome</keyword>